<dbReference type="PROSITE" id="PS00523">
    <property type="entry name" value="SULFATASE_1"/>
    <property type="match status" value="1"/>
</dbReference>
<dbReference type="Gene3D" id="3.30.1120.10">
    <property type="match status" value="1"/>
</dbReference>
<evidence type="ECO:0000256" key="2">
    <source>
        <dbReference type="ARBA" id="ARBA00022723"/>
    </source>
</evidence>
<dbReference type="SUPFAM" id="SSF53649">
    <property type="entry name" value="Alkaline phosphatase-like"/>
    <property type="match status" value="1"/>
</dbReference>
<comment type="similarity">
    <text evidence="1">Belongs to the sulfatase family.</text>
</comment>
<feature type="chain" id="PRO_5041274811" evidence="6">
    <location>
        <begin position="26"/>
        <end position="774"/>
    </location>
</feature>
<gene>
    <name evidence="8" type="ORF">PRRU23_25300</name>
</gene>
<keyword evidence="3" id="KW-0378">Hydrolase</keyword>
<accession>A0AA37I4G0</accession>
<evidence type="ECO:0000313" key="9">
    <source>
        <dbReference type="Proteomes" id="UP000887043"/>
    </source>
</evidence>
<keyword evidence="2" id="KW-0479">Metal-binding</keyword>
<keyword evidence="4" id="KW-0106">Calcium</keyword>
<feature type="domain" description="Sulfatase N-terminal" evidence="7">
    <location>
        <begin position="60"/>
        <end position="477"/>
    </location>
</feature>
<dbReference type="GO" id="GO:0004553">
    <property type="term" value="F:hydrolase activity, hydrolyzing O-glycosyl compounds"/>
    <property type="evidence" value="ECO:0007669"/>
    <property type="project" value="UniProtKB-ARBA"/>
</dbReference>
<evidence type="ECO:0000256" key="1">
    <source>
        <dbReference type="ARBA" id="ARBA00008779"/>
    </source>
</evidence>
<dbReference type="Pfam" id="PF00884">
    <property type="entry name" value="Sulfatase"/>
    <property type="match status" value="1"/>
</dbReference>
<dbReference type="Gene3D" id="3.40.720.10">
    <property type="entry name" value="Alkaline Phosphatase, subunit A"/>
    <property type="match status" value="1"/>
</dbReference>
<dbReference type="InterPro" id="IPR000917">
    <property type="entry name" value="Sulfatase_N"/>
</dbReference>
<reference evidence="8" key="1">
    <citation type="submission" date="2021-08" db="EMBL/GenBank/DDBJ databases">
        <title>Prevotella lacticifex sp. nov., isolated from rumen of cow.</title>
        <authorList>
            <person name="Shinkai T."/>
            <person name="Ikeyama N."/>
            <person name="Kumagai M."/>
            <person name="Ohmori H."/>
            <person name="Sakamoto M."/>
            <person name="Ohkuma M."/>
            <person name="Mitsumori M."/>
        </authorList>
    </citation>
    <scope>NUCLEOTIDE SEQUENCE</scope>
    <source>
        <strain evidence="8">DSM 11371</strain>
    </source>
</reference>
<dbReference type="CDD" id="cd16025">
    <property type="entry name" value="PAS_like"/>
    <property type="match status" value="1"/>
</dbReference>
<dbReference type="GO" id="GO:0005975">
    <property type="term" value="P:carbohydrate metabolic process"/>
    <property type="evidence" value="ECO:0007669"/>
    <property type="project" value="UniProtKB-ARBA"/>
</dbReference>
<dbReference type="AlphaFoldDB" id="A0AA37I4G0"/>
<comment type="caution">
    <text evidence="8">The sequence shown here is derived from an EMBL/GenBank/DDBJ whole genome shotgun (WGS) entry which is preliminary data.</text>
</comment>
<keyword evidence="6" id="KW-0732">Signal</keyword>
<dbReference type="SUPFAM" id="SSF49899">
    <property type="entry name" value="Concanavalin A-like lectins/glucanases"/>
    <property type="match status" value="1"/>
</dbReference>
<dbReference type="Proteomes" id="UP000887043">
    <property type="component" value="Unassembled WGS sequence"/>
</dbReference>
<dbReference type="EMBL" id="BPTR01000001">
    <property type="protein sequence ID" value="GJG28830.1"/>
    <property type="molecule type" value="Genomic_DNA"/>
</dbReference>
<dbReference type="PANTHER" id="PTHR42693:SF43">
    <property type="entry name" value="BLL2667 PROTEIN"/>
    <property type="match status" value="1"/>
</dbReference>
<evidence type="ECO:0000313" key="8">
    <source>
        <dbReference type="EMBL" id="GJG28830.1"/>
    </source>
</evidence>
<evidence type="ECO:0000256" key="5">
    <source>
        <dbReference type="PIRSR" id="PIRSR600917-52"/>
    </source>
</evidence>
<protein>
    <submittedName>
        <fullName evidence="8">Arylsulfatase</fullName>
    </submittedName>
</protein>
<feature type="signal peptide" evidence="6">
    <location>
        <begin position="1"/>
        <end position="25"/>
    </location>
</feature>
<name>A0AA37I4G0_SEGBR</name>
<feature type="modified residue" description="3-oxoalanine (Ser)" evidence="5">
    <location>
        <position position="106"/>
    </location>
</feature>
<dbReference type="InterPro" id="IPR013320">
    <property type="entry name" value="ConA-like_dom_sf"/>
</dbReference>
<dbReference type="InterPro" id="IPR050738">
    <property type="entry name" value="Sulfatase"/>
</dbReference>
<evidence type="ECO:0000256" key="6">
    <source>
        <dbReference type="SAM" id="SignalP"/>
    </source>
</evidence>
<proteinExistence type="inferred from homology"/>
<comment type="PTM">
    <text evidence="5">The conversion to 3-oxoalanine (also known as C-formylglycine, FGly), of a serine or cysteine residue in prokaryotes and of a cysteine residue in eukaryotes, is critical for catalytic activity.</text>
</comment>
<organism evidence="8 9">
    <name type="scientific">Segatella bryantii</name>
    <name type="common">Prevotella bryantii</name>
    <dbReference type="NCBI Taxonomy" id="77095"/>
    <lineage>
        <taxon>Bacteria</taxon>
        <taxon>Pseudomonadati</taxon>
        <taxon>Bacteroidota</taxon>
        <taxon>Bacteroidia</taxon>
        <taxon>Bacteroidales</taxon>
        <taxon>Prevotellaceae</taxon>
        <taxon>Segatella</taxon>
    </lineage>
</organism>
<dbReference type="RefSeq" id="WP_006281673.1">
    <property type="nucleotide sequence ID" value="NZ_BPTR01000001.1"/>
</dbReference>
<evidence type="ECO:0000256" key="4">
    <source>
        <dbReference type="ARBA" id="ARBA00022837"/>
    </source>
</evidence>
<evidence type="ECO:0000256" key="3">
    <source>
        <dbReference type="ARBA" id="ARBA00022801"/>
    </source>
</evidence>
<evidence type="ECO:0000259" key="7">
    <source>
        <dbReference type="Pfam" id="PF00884"/>
    </source>
</evidence>
<dbReference type="InterPro" id="IPR024607">
    <property type="entry name" value="Sulfatase_CS"/>
</dbReference>
<dbReference type="InterPro" id="IPR017850">
    <property type="entry name" value="Alkaline_phosphatase_core_sf"/>
</dbReference>
<dbReference type="GO" id="GO:0046872">
    <property type="term" value="F:metal ion binding"/>
    <property type="evidence" value="ECO:0007669"/>
    <property type="project" value="UniProtKB-KW"/>
</dbReference>
<dbReference type="PANTHER" id="PTHR42693">
    <property type="entry name" value="ARYLSULFATASE FAMILY MEMBER"/>
    <property type="match status" value="1"/>
</dbReference>
<sequence>MNKKLLNIRNLASIGLLVAGTPVAAQYSPTPVFTGQIGKTVKESQPAYPQHNPKARQGAPNVIWILIDDLGFGGTSAFGGQIQTPTFDYLAANGLRFNNFHTTSISAPTRASLLTGRNHHSSHVGMFNYDSYGAPGYDTYGPLENGTIAEVLRENGYNTFAIGKYNFTPAADGTNAGPFNRWPTNRGFDHFYGYNGATACDDQWHPFLYRDTQREPDDSLGQLAITRFTNQAIDFIADQKTADPDKPFFLYFAPGTAHFPHQTTPEWIGKYKGKFDAGWDEYAKQTLANQIKLGLVPAGTKLPVRNKDLDKWASLSANEKKVFAHQMEVYAGFVSQADYEIGRLVDYLKQINQLDNTIIVVALGDNGAEASGRKTGVLGARSYDPKSKADSKDAIIANELQNIDRLGDEESYPFYSEGWAAATNTPFRYYKGYADYEGGTRNGLIVYYPKGISEKGGIRTQYTHVSDVLPTTVELTGSTVPAVINGYKQNPIEGTSFAYAVESVDNNITDQKHVQYYELGSSYAIYKDGWKAQFPNDKSFNYRQRGELDSIPHLYHLAVDINESKDLAKKYPEKVRELKTVFEEEAAKYNVYPLKPWSYQDPAALKNPRKHYQIYFGSKNYTEYPYFSGTEGKSYSLLSEILIEDGKTDGVLYSYNGFGSHFSLYIKDGYYYYFNKGGLKESKIKSSKPVPSGNVKLRADIDFAKGDGSIVSLYINDEKVASENVGGNVPFSFSSMAGPVLQIGRVWGPSYNSDIKTPGILQPKYLNASIDIKD</sequence>